<dbReference type="GO" id="GO:0016787">
    <property type="term" value="F:hydrolase activity"/>
    <property type="evidence" value="ECO:0007669"/>
    <property type="project" value="InterPro"/>
</dbReference>
<dbReference type="Pfam" id="PF06547">
    <property type="entry name" value="DUF1117"/>
    <property type="match status" value="1"/>
</dbReference>
<evidence type="ECO:0000256" key="5">
    <source>
        <dbReference type="ARBA" id="ARBA00012483"/>
    </source>
</evidence>
<keyword evidence="14" id="KW-0812">Transmembrane</keyword>
<evidence type="ECO:0000256" key="11">
    <source>
        <dbReference type="ARBA" id="ARBA00022833"/>
    </source>
</evidence>
<evidence type="ECO:0000256" key="1">
    <source>
        <dbReference type="ARBA" id="ARBA00000900"/>
    </source>
</evidence>
<dbReference type="InterPro" id="IPR010543">
    <property type="entry name" value="DUF1117"/>
</dbReference>
<sequence length="745" mass="82205">MPSSWAATPSYWCYRCSRFVRVRREDVIVCPDCDGGFLEEVSSPPPRIPPAGSPGRRQIPSPGLGTDGSVTAPPPSRTSQLRFRRNRHGSAGDRSSPFNPVIVLRSPSQGGHDEEGAAAASNSFELYYDDGSGSGLRPLPESISDFLMGSGFDRLLQQLAQIEINGTGRERPWEHPPASKTAIESMPTVEIVDDHIGKDCHCAICMDPFKLGAEAREMPCKHIYHQDCILPWLSMRNSCPVCRHEMPADELDEQPEISGNDEETVGLTIWRLPGGGFAVGRFAGGRRAGDHEFPLVYTEMDGGFTNDGAPRRISWTSRRSTPRESGGIFRSLRNFLSFFRPSRPSSEASPASSAMVDQESGRKSETTILNFFLVTLLVFLFDLHSSKGIFTDRFELNKRRKLTSDLENSPLPFPKHKFGDRCRSCDPAGTNETNDASNWICVTATEEPGDDGSEDPEESHPDSNSVSEGYDTSHTTMTLDLDLAEESSERMNLNSPSTSSLKNIDPNDLDSFAKQLESVYRWIEGQLPEPEGDAGIEDFFIYSNDVAPHAFIVSSQRLLDGQVIVQYLELDWVVDISSMAGGEIHRGEIYRLWLWWSRRWGAERRRATVIWLLAAAFVVLLLAAGSRVGDNALSEPAAHPSSAPALVELTLVHDAEAKGALCLDGSPAAYHLTKGFGSGSDKWIVHLEGGGWCLSLDSCSYRKSTLLGSSNYMERQISFVGILSSIPSQNPGKYWALKEWDNPLF</sequence>
<dbReference type="SUPFAM" id="SSF57850">
    <property type="entry name" value="RING/U-box"/>
    <property type="match status" value="1"/>
</dbReference>
<evidence type="ECO:0000313" key="16">
    <source>
        <dbReference type="EMBL" id="KAG6486283.1"/>
    </source>
</evidence>
<feature type="compositionally biased region" description="Acidic residues" evidence="13">
    <location>
        <begin position="447"/>
        <end position="457"/>
    </location>
</feature>
<feature type="compositionally biased region" description="Pro residues" evidence="13">
    <location>
        <begin position="43"/>
        <end position="52"/>
    </location>
</feature>
<feature type="domain" description="RING-type" evidence="15">
    <location>
        <begin position="202"/>
        <end position="243"/>
    </location>
</feature>
<dbReference type="EC" id="2.3.2.27" evidence="5"/>
<keyword evidence="10" id="KW-0833">Ubl conjugation pathway</keyword>
<evidence type="ECO:0000256" key="10">
    <source>
        <dbReference type="ARBA" id="ARBA00022786"/>
    </source>
</evidence>
<evidence type="ECO:0000256" key="4">
    <source>
        <dbReference type="ARBA" id="ARBA00005784"/>
    </source>
</evidence>
<gene>
    <name evidence="16" type="ORF">ZIOFF_054853</name>
</gene>
<dbReference type="PROSITE" id="PS50089">
    <property type="entry name" value="ZF_RING_2"/>
    <property type="match status" value="1"/>
</dbReference>
<dbReference type="PANTHER" id="PTHR21562">
    <property type="entry name" value="NOTUM-RELATED"/>
    <property type="match status" value="1"/>
</dbReference>
<keyword evidence="14" id="KW-0472">Membrane</keyword>
<dbReference type="SMART" id="SM00184">
    <property type="entry name" value="RING"/>
    <property type="match status" value="1"/>
</dbReference>
<keyword evidence="8" id="KW-0479">Metal-binding</keyword>
<dbReference type="FunFam" id="3.30.40.10:FF:000022">
    <property type="entry name" value="E3 ubiquitin-protein ligase RING1-like"/>
    <property type="match status" value="1"/>
</dbReference>
<feature type="region of interest" description="Disordered" evidence="13">
    <location>
        <begin position="444"/>
        <end position="472"/>
    </location>
</feature>
<evidence type="ECO:0000256" key="3">
    <source>
        <dbReference type="ARBA" id="ARBA00004191"/>
    </source>
</evidence>
<comment type="function">
    <text evidence="2">Hydrolyzes acetyl esters in homogalacturonan regions of pectin. In type I primary cell wall, galacturonic acid residues of pectin can be acetylated at the O-2 and O-3 positions. Decreasing the degree of acetylation of pectin gels in vitro alters their physical properties.</text>
</comment>
<name>A0A8J5FKQ7_ZINOF</name>
<dbReference type="AlphaFoldDB" id="A0A8J5FKQ7"/>
<evidence type="ECO:0000256" key="14">
    <source>
        <dbReference type="SAM" id="Phobius"/>
    </source>
</evidence>
<dbReference type="Pfam" id="PF03283">
    <property type="entry name" value="PAE"/>
    <property type="match status" value="1"/>
</dbReference>
<dbReference type="Pfam" id="PF14369">
    <property type="entry name" value="Zn_ribbon_19"/>
    <property type="match status" value="1"/>
</dbReference>
<feature type="region of interest" description="Disordered" evidence="13">
    <location>
        <begin position="39"/>
        <end position="100"/>
    </location>
</feature>
<comment type="catalytic activity">
    <reaction evidence="1">
        <text>S-ubiquitinyl-[E2 ubiquitin-conjugating enzyme]-L-cysteine + [acceptor protein]-L-lysine = [E2 ubiquitin-conjugating enzyme]-L-cysteine + N(6)-ubiquitinyl-[acceptor protein]-L-lysine.</text>
        <dbReference type="EC" id="2.3.2.27"/>
    </reaction>
</comment>
<feature type="transmembrane region" description="Helical" evidence="14">
    <location>
        <begin position="607"/>
        <end position="625"/>
    </location>
</feature>
<keyword evidence="14" id="KW-1133">Transmembrane helix</keyword>
<evidence type="ECO:0000256" key="9">
    <source>
        <dbReference type="ARBA" id="ARBA00022771"/>
    </source>
</evidence>
<keyword evidence="6" id="KW-0964">Secreted</keyword>
<reference evidence="16 17" key="1">
    <citation type="submission" date="2020-08" db="EMBL/GenBank/DDBJ databases">
        <title>Plant Genome Project.</title>
        <authorList>
            <person name="Zhang R.-G."/>
        </authorList>
    </citation>
    <scope>NUCLEOTIDE SEQUENCE [LARGE SCALE GENOMIC DNA]</scope>
    <source>
        <tissue evidence="16">Rhizome</tissue>
    </source>
</reference>
<dbReference type="InterPro" id="IPR039525">
    <property type="entry name" value="RNF126-like_zinc-ribbon"/>
</dbReference>
<dbReference type="EMBL" id="JACMSC010000015">
    <property type="protein sequence ID" value="KAG6486283.1"/>
    <property type="molecule type" value="Genomic_DNA"/>
</dbReference>
<feature type="region of interest" description="Disordered" evidence="13">
    <location>
        <begin position="485"/>
        <end position="506"/>
    </location>
</feature>
<proteinExistence type="inferred from homology"/>
<evidence type="ECO:0000256" key="12">
    <source>
        <dbReference type="PROSITE-ProRule" id="PRU00175"/>
    </source>
</evidence>
<evidence type="ECO:0000259" key="15">
    <source>
        <dbReference type="PROSITE" id="PS50089"/>
    </source>
</evidence>
<evidence type="ECO:0000256" key="2">
    <source>
        <dbReference type="ARBA" id="ARBA00003534"/>
    </source>
</evidence>
<accession>A0A8J5FKQ7</accession>
<evidence type="ECO:0000256" key="7">
    <source>
        <dbReference type="ARBA" id="ARBA00022679"/>
    </source>
</evidence>
<keyword evidence="9 12" id="KW-0863">Zinc-finger</keyword>
<dbReference type="Proteomes" id="UP000734854">
    <property type="component" value="Unassembled WGS sequence"/>
</dbReference>
<evidence type="ECO:0000313" key="17">
    <source>
        <dbReference type="Proteomes" id="UP000734854"/>
    </source>
</evidence>
<dbReference type="InterPro" id="IPR013083">
    <property type="entry name" value="Znf_RING/FYVE/PHD"/>
</dbReference>
<dbReference type="Gene3D" id="3.30.40.10">
    <property type="entry name" value="Zinc/RING finger domain, C3HC4 (zinc finger)"/>
    <property type="match status" value="1"/>
</dbReference>
<protein>
    <recommendedName>
        <fullName evidence="5">RING-type E3 ubiquitin transferase</fullName>
        <ecNumber evidence="5">2.3.2.27</ecNumber>
    </recommendedName>
</protein>
<comment type="similarity">
    <text evidence="4">Belongs to the pectinacetylesterase family.</text>
</comment>
<keyword evidence="11" id="KW-0862">Zinc</keyword>
<evidence type="ECO:0000256" key="8">
    <source>
        <dbReference type="ARBA" id="ARBA00022723"/>
    </source>
</evidence>
<dbReference type="CDD" id="cd16667">
    <property type="entry name" value="RING-H2_RNF126-like"/>
    <property type="match status" value="1"/>
</dbReference>
<dbReference type="PANTHER" id="PTHR21562:SF83">
    <property type="entry name" value="PECTIN ACETYLESTERASE 4"/>
    <property type="match status" value="1"/>
</dbReference>
<keyword evidence="17" id="KW-1185">Reference proteome</keyword>
<evidence type="ECO:0000256" key="13">
    <source>
        <dbReference type="SAM" id="MobiDB-lite"/>
    </source>
</evidence>
<dbReference type="InterPro" id="IPR001841">
    <property type="entry name" value="Znf_RING"/>
</dbReference>
<evidence type="ECO:0000256" key="6">
    <source>
        <dbReference type="ARBA" id="ARBA00022512"/>
    </source>
</evidence>
<dbReference type="InterPro" id="IPR004963">
    <property type="entry name" value="PAE/NOTUM"/>
</dbReference>
<keyword evidence="7" id="KW-0808">Transferase</keyword>
<dbReference type="Pfam" id="PF13639">
    <property type="entry name" value="zf-RING_2"/>
    <property type="match status" value="1"/>
</dbReference>
<keyword evidence="6" id="KW-0134">Cell wall</keyword>
<dbReference type="GO" id="GO:0008270">
    <property type="term" value="F:zinc ion binding"/>
    <property type="evidence" value="ECO:0007669"/>
    <property type="project" value="UniProtKB-KW"/>
</dbReference>
<feature type="compositionally biased region" description="Polar residues" evidence="13">
    <location>
        <begin position="490"/>
        <end position="502"/>
    </location>
</feature>
<organism evidence="16 17">
    <name type="scientific">Zingiber officinale</name>
    <name type="common">Ginger</name>
    <name type="synonym">Amomum zingiber</name>
    <dbReference type="NCBI Taxonomy" id="94328"/>
    <lineage>
        <taxon>Eukaryota</taxon>
        <taxon>Viridiplantae</taxon>
        <taxon>Streptophyta</taxon>
        <taxon>Embryophyta</taxon>
        <taxon>Tracheophyta</taxon>
        <taxon>Spermatophyta</taxon>
        <taxon>Magnoliopsida</taxon>
        <taxon>Liliopsida</taxon>
        <taxon>Zingiberales</taxon>
        <taxon>Zingiberaceae</taxon>
        <taxon>Zingiber</taxon>
    </lineage>
</organism>
<comment type="caution">
    <text evidence="16">The sequence shown here is derived from an EMBL/GenBank/DDBJ whole genome shotgun (WGS) entry which is preliminary data.</text>
</comment>
<dbReference type="GO" id="GO:0061630">
    <property type="term" value="F:ubiquitin protein ligase activity"/>
    <property type="evidence" value="ECO:0007669"/>
    <property type="project" value="UniProtKB-EC"/>
</dbReference>
<comment type="subcellular location">
    <subcellularLocation>
        <location evidence="3">Secreted</location>
        <location evidence="3">Cell wall</location>
    </subcellularLocation>
</comment>